<keyword evidence="1" id="KW-0378">Hydrolase</keyword>
<dbReference type="Pfam" id="PF07859">
    <property type="entry name" value="Abhydrolase_3"/>
    <property type="match status" value="1"/>
</dbReference>
<keyword evidence="4" id="KW-1185">Reference proteome</keyword>
<dbReference type="InterPro" id="IPR013094">
    <property type="entry name" value="AB_hydrolase_3"/>
</dbReference>
<evidence type="ECO:0000313" key="4">
    <source>
        <dbReference type="Proteomes" id="UP001586593"/>
    </source>
</evidence>
<dbReference type="PANTHER" id="PTHR48081">
    <property type="entry name" value="AB HYDROLASE SUPERFAMILY PROTEIN C4A8.06C"/>
    <property type="match status" value="1"/>
</dbReference>
<dbReference type="Proteomes" id="UP001586593">
    <property type="component" value="Unassembled WGS sequence"/>
</dbReference>
<dbReference type="EMBL" id="JAZHXJ010003212">
    <property type="protein sequence ID" value="KAL1835343.1"/>
    <property type="molecule type" value="Genomic_DNA"/>
</dbReference>
<protein>
    <recommendedName>
        <fullName evidence="2">Alpha/beta hydrolase fold-3 domain-containing protein</fullName>
    </recommendedName>
</protein>
<accession>A0ABR3V0L2</accession>
<name>A0ABR3V0L2_9PEZI</name>
<evidence type="ECO:0000313" key="3">
    <source>
        <dbReference type="EMBL" id="KAL1835343.1"/>
    </source>
</evidence>
<dbReference type="InterPro" id="IPR029058">
    <property type="entry name" value="AB_hydrolase_fold"/>
</dbReference>
<dbReference type="SUPFAM" id="SSF53474">
    <property type="entry name" value="alpha/beta-Hydrolases"/>
    <property type="match status" value="1"/>
</dbReference>
<organism evidence="3 4">
    <name type="scientific">Phialemonium thermophilum</name>
    <dbReference type="NCBI Taxonomy" id="223376"/>
    <lineage>
        <taxon>Eukaryota</taxon>
        <taxon>Fungi</taxon>
        <taxon>Dikarya</taxon>
        <taxon>Ascomycota</taxon>
        <taxon>Pezizomycotina</taxon>
        <taxon>Sordariomycetes</taxon>
        <taxon>Sordariomycetidae</taxon>
        <taxon>Cephalothecales</taxon>
        <taxon>Cephalothecaceae</taxon>
        <taxon>Phialemonium</taxon>
    </lineage>
</organism>
<gene>
    <name evidence="3" type="ORF">VTK73DRAFT_5754</name>
</gene>
<dbReference type="Gene3D" id="3.40.50.1820">
    <property type="entry name" value="alpha/beta hydrolase"/>
    <property type="match status" value="1"/>
</dbReference>
<proteinExistence type="predicted"/>
<feature type="domain" description="Alpha/beta hydrolase fold-3" evidence="2">
    <location>
        <begin position="1"/>
        <end position="124"/>
    </location>
</feature>
<evidence type="ECO:0000259" key="2">
    <source>
        <dbReference type="Pfam" id="PF07859"/>
    </source>
</evidence>
<reference evidence="3 4" key="1">
    <citation type="journal article" date="2024" name="Commun. Biol.">
        <title>Comparative genomic analysis of thermophilic fungi reveals convergent evolutionary adaptations and gene losses.</title>
        <authorList>
            <person name="Steindorff A.S."/>
            <person name="Aguilar-Pontes M.V."/>
            <person name="Robinson A.J."/>
            <person name="Andreopoulos B."/>
            <person name="LaButti K."/>
            <person name="Kuo A."/>
            <person name="Mondo S."/>
            <person name="Riley R."/>
            <person name="Otillar R."/>
            <person name="Haridas S."/>
            <person name="Lipzen A."/>
            <person name="Grimwood J."/>
            <person name="Schmutz J."/>
            <person name="Clum A."/>
            <person name="Reid I.D."/>
            <person name="Moisan M.C."/>
            <person name="Butler G."/>
            <person name="Nguyen T.T.M."/>
            <person name="Dewar K."/>
            <person name="Conant G."/>
            <person name="Drula E."/>
            <person name="Henrissat B."/>
            <person name="Hansel C."/>
            <person name="Singer S."/>
            <person name="Hutchinson M.I."/>
            <person name="de Vries R.P."/>
            <person name="Natvig D.O."/>
            <person name="Powell A.J."/>
            <person name="Tsang A."/>
            <person name="Grigoriev I.V."/>
        </authorList>
    </citation>
    <scope>NUCLEOTIDE SEQUENCE [LARGE SCALE GENOMIC DNA]</scope>
    <source>
        <strain evidence="3 4">ATCC 24622</strain>
    </source>
</reference>
<dbReference type="PANTHER" id="PTHR48081:SF8">
    <property type="entry name" value="ALPHA_BETA HYDROLASE FOLD-3 DOMAIN-CONTAINING PROTEIN-RELATED"/>
    <property type="match status" value="1"/>
</dbReference>
<evidence type="ECO:0000256" key="1">
    <source>
        <dbReference type="ARBA" id="ARBA00022801"/>
    </source>
</evidence>
<sequence>MCQRAAARGGPRFRLQLLSVPVTDNTADVNNNASWRENQHTPALPAPKMLWYRRHYLPNEADWSHPEASPLLWKGDWSRLPPAVLVLGELDVLRTEGEQFAQKLRDAGVTAEVHVMRGQPHPFIAMDGVLEDGARAITLFCEALRRAMYSSP</sequence>
<comment type="caution">
    <text evidence="3">The sequence shown here is derived from an EMBL/GenBank/DDBJ whole genome shotgun (WGS) entry which is preliminary data.</text>
</comment>
<dbReference type="InterPro" id="IPR050300">
    <property type="entry name" value="GDXG_lipolytic_enzyme"/>
</dbReference>